<dbReference type="Gene3D" id="3.40.50.1820">
    <property type="entry name" value="alpha/beta hydrolase"/>
    <property type="match status" value="1"/>
</dbReference>
<accession>A0A1Y5SA48</accession>
<dbReference type="EMBL" id="FWFS01000004">
    <property type="protein sequence ID" value="SLN35999.1"/>
    <property type="molecule type" value="Genomic_DNA"/>
</dbReference>
<proteinExistence type="predicted"/>
<keyword evidence="2" id="KW-0378">Hydrolase</keyword>
<dbReference type="AlphaFoldDB" id="A0A1Y5SA48"/>
<evidence type="ECO:0000313" key="3">
    <source>
        <dbReference type="Proteomes" id="UP000193862"/>
    </source>
</evidence>
<dbReference type="SUPFAM" id="SSF53474">
    <property type="entry name" value="alpha/beta-Hydrolases"/>
    <property type="match status" value="1"/>
</dbReference>
<protein>
    <submittedName>
        <fullName evidence="2">Phospholipase YtpA</fullName>
        <ecNumber evidence="2">3.1.1.-</ecNumber>
    </submittedName>
</protein>
<dbReference type="Proteomes" id="UP000193862">
    <property type="component" value="Unassembled WGS sequence"/>
</dbReference>
<gene>
    <name evidence="2" type="primary">ytpA</name>
    <name evidence="2" type="ORF">AQS8620_01272</name>
</gene>
<dbReference type="GO" id="GO:0016787">
    <property type="term" value="F:hydrolase activity"/>
    <property type="evidence" value="ECO:0007669"/>
    <property type="project" value="UniProtKB-KW"/>
</dbReference>
<dbReference type="OrthoDB" id="9788260at2"/>
<dbReference type="InterPro" id="IPR029058">
    <property type="entry name" value="AB_hydrolase_fold"/>
</dbReference>
<dbReference type="PRINTS" id="PR00111">
    <property type="entry name" value="ABHYDROLASE"/>
</dbReference>
<dbReference type="InterPro" id="IPR022742">
    <property type="entry name" value="Hydrolase_4"/>
</dbReference>
<reference evidence="2 3" key="1">
    <citation type="submission" date="2017-03" db="EMBL/GenBank/DDBJ databases">
        <authorList>
            <person name="Afonso C.L."/>
            <person name="Miller P.J."/>
            <person name="Scott M.A."/>
            <person name="Spackman E."/>
            <person name="Goraichik I."/>
            <person name="Dimitrov K.M."/>
            <person name="Suarez D.L."/>
            <person name="Swayne D.E."/>
        </authorList>
    </citation>
    <scope>NUCLEOTIDE SEQUENCE [LARGE SCALE GENOMIC DNA]</scope>
    <source>
        <strain evidence="2 3">CECT 8620</strain>
    </source>
</reference>
<dbReference type="InterPro" id="IPR000073">
    <property type="entry name" value="AB_hydrolase_1"/>
</dbReference>
<keyword evidence="3" id="KW-1185">Reference proteome</keyword>
<evidence type="ECO:0000259" key="1">
    <source>
        <dbReference type="Pfam" id="PF12146"/>
    </source>
</evidence>
<dbReference type="InterPro" id="IPR051044">
    <property type="entry name" value="MAG_DAG_Lipase"/>
</dbReference>
<dbReference type="RefSeq" id="WP_085836001.1">
    <property type="nucleotide sequence ID" value="NZ_FWFS01000004.1"/>
</dbReference>
<dbReference type="PANTHER" id="PTHR11614">
    <property type="entry name" value="PHOSPHOLIPASE-RELATED"/>
    <property type="match status" value="1"/>
</dbReference>
<dbReference type="Pfam" id="PF12146">
    <property type="entry name" value="Hydrolase_4"/>
    <property type="match status" value="1"/>
</dbReference>
<evidence type="ECO:0000313" key="2">
    <source>
        <dbReference type="EMBL" id="SLN35999.1"/>
    </source>
</evidence>
<feature type="domain" description="Serine aminopeptidase S33" evidence="1">
    <location>
        <begin position="45"/>
        <end position="298"/>
    </location>
</feature>
<name>A0A1Y5SA48_9RHOB</name>
<organism evidence="2 3">
    <name type="scientific">Aquimixticola soesokkakensis</name>
    <dbReference type="NCBI Taxonomy" id="1519096"/>
    <lineage>
        <taxon>Bacteria</taxon>
        <taxon>Pseudomonadati</taxon>
        <taxon>Pseudomonadota</taxon>
        <taxon>Alphaproteobacteria</taxon>
        <taxon>Rhodobacterales</taxon>
        <taxon>Paracoccaceae</taxon>
        <taxon>Aquimixticola</taxon>
    </lineage>
</organism>
<sequence length="317" mass="34609">MQEAPFYTELAEGPDGGSAAWCQTSDGVRIRVGHWPARISETQAAPKGTVFLFPGRTEYIEKYGPAAGVFTQAGYAMLAIDWRGQGIADRLLEVQATGHVRAFDDYQQDVDAALDYARAHDLPRPWYLIGHSMGGAIGLGAVLRDVPFSAAAFSAPMWGIRLAPWQTPLAKVLTALTRVLGIDHWRTPGTFAQTYVLKNGFEGNKLTTDAGMYAFMQRQMIGAPALALGGPSMRWLGTALESCAGMAQRPAPALPACVFYGSDEEIVSTRSIDARVQSWPSCEKHVIAGARHEIMMETPQIQTMFFDTVLALFARHR</sequence>
<dbReference type="EC" id="3.1.1.-" evidence="2"/>